<evidence type="ECO:0000256" key="5">
    <source>
        <dbReference type="SAM" id="Phobius"/>
    </source>
</evidence>
<dbReference type="PANTHER" id="PTHR30221:SF8">
    <property type="entry name" value="SMALL-CONDUCTANCE MECHANOSENSITIVE CHANNEL"/>
    <property type="match status" value="1"/>
</dbReference>
<dbReference type="Gene3D" id="2.30.30.60">
    <property type="match status" value="1"/>
</dbReference>
<comment type="caution">
    <text evidence="7">The sequence shown here is derived from an EMBL/GenBank/DDBJ whole genome shotgun (WGS) entry which is preliminary data.</text>
</comment>
<keyword evidence="4 5" id="KW-0472">Membrane</keyword>
<dbReference type="Pfam" id="PF00924">
    <property type="entry name" value="MS_channel_2nd"/>
    <property type="match status" value="1"/>
</dbReference>
<dbReference type="RefSeq" id="WP_354619157.1">
    <property type="nucleotide sequence ID" value="NZ_JBEWYP010000008.1"/>
</dbReference>
<dbReference type="InterPro" id="IPR023408">
    <property type="entry name" value="MscS_beta-dom_sf"/>
</dbReference>
<evidence type="ECO:0000256" key="2">
    <source>
        <dbReference type="ARBA" id="ARBA00022692"/>
    </source>
</evidence>
<evidence type="ECO:0000256" key="3">
    <source>
        <dbReference type="ARBA" id="ARBA00022989"/>
    </source>
</evidence>
<evidence type="ECO:0000313" key="7">
    <source>
        <dbReference type="EMBL" id="MET7030361.1"/>
    </source>
</evidence>
<protein>
    <submittedName>
        <fullName evidence="7">Mechanosensitive ion channel family protein</fullName>
    </submittedName>
</protein>
<evidence type="ECO:0000313" key="8">
    <source>
        <dbReference type="Proteomes" id="UP001549773"/>
    </source>
</evidence>
<keyword evidence="2 5" id="KW-0812">Transmembrane</keyword>
<dbReference type="InterPro" id="IPR006685">
    <property type="entry name" value="MscS_channel_2nd"/>
</dbReference>
<dbReference type="InterPro" id="IPR010920">
    <property type="entry name" value="LSM_dom_sf"/>
</dbReference>
<keyword evidence="8" id="KW-1185">Reference proteome</keyword>
<keyword evidence="3 5" id="KW-1133">Transmembrane helix</keyword>
<dbReference type="SUPFAM" id="SSF50182">
    <property type="entry name" value="Sm-like ribonucleoproteins"/>
    <property type="match status" value="1"/>
</dbReference>
<feature type="transmembrane region" description="Helical" evidence="5">
    <location>
        <begin position="12"/>
        <end position="29"/>
    </location>
</feature>
<dbReference type="Proteomes" id="UP001549773">
    <property type="component" value="Unassembled WGS sequence"/>
</dbReference>
<evidence type="ECO:0000259" key="6">
    <source>
        <dbReference type="Pfam" id="PF00924"/>
    </source>
</evidence>
<organism evidence="7 8">
    <name type="scientific">Sediminicola luteus</name>
    <dbReference type="NCBI Taxonomy" id="319238"/>
    <lineage>
        <taxon>Bacteria</taxon>
        <taxon>Pseudomonadati</taxon>
        <taxon>Bacteroidota</taxon>
        <taxon>Flavobacteriia</taxon>
        <taxon>Flavobacteriales</taxon>
        <taxon>Flavobacteriaceae</taxon>
        <taxon>Sediminicola</taxon>
    </lineage>
</organism>
<proteinExistence type="predicted"/>
<gene>
    <name evidence="7" type="ORF">ABXZ32_13210</name>
</gene>
<feature type="domain" description="Mechanosensitive ion channel MscS" evidence="6">
    <location>
        <begin position="98"/>
        <end position="161"/>
    </location>
</feature>
<sequence>MEELIIEYQRELVGTVVCILILLISRFISIKAIRKVGKLRDIHEARTRLIIKYVSVGHTILLVSVLIFVWGINVKDLGLVFSSVFAILGVALFANWSILSNITAGVILFFSFPFKIGDRIRILDKEVPDEAVIIDIKAFYFHMINDHGEQLTYPNNLLLQKGVVLIEKQVHLDEDGTGIL</sequence>
<dbReference type="PANTHER" id="PTHR30221">
    <property type="entry name" value="SMALL-CONDUCTANCE MECHANOSENSITIVE CHANNEL"/>
    <property type="match status" value="1"/>
</dbReference>
<reference evidence="7 8" key="1">
    <citation type="submission" date="2024-07" db="EMBL/GenBank/DDBJ databases">
        <title>The genome sequence of type strain Sediminicola luteus GDMCC 1.2596T.</title>
        <authorList>
            <person name="Liu Y."/>
        </authorList>
    </citation>
    <scope>NUCLEOTIDE SEQUENCE [LARGE SCALE GENOMIC DNA]</scope>
    <source>
        <strain evidence="7 8">GDMCC 1.2596</strain>
    </source>
</reference>
<comment type="subcellular location">
    <subcellularLocation>
        <location evidence="1">Membrane</location>
    </subcellularLocation>
</comment>
<accession>A0ABV2TYK5</accession>
<evidence type="ECO:0000256" key="1">
    <source>
        <dbReference type="ARBA" id="ARBA00004370"/>
    </source>
</evidence>
<feature type="transmembrane region" description="Helical" evidence="5">
    <location>
        <begin position="84"/>
        <end position="112"/>
    </location>
</feature>
<dbReference type="InterPro" id="IPR045275">
    <property type="entry name" value="MscS_archaea/bacteria_type"/>
</dbReference>
<dbReference type="EMBL" id="JBEWYP010000008">
    <property type="protein sequence ID" value="MET7030361.1"/>
    <property type="molecule type" value="Genomic_DNA"/>
</dbReference>
<feature type="transmembrane region" description="Helical" evidence="5">
    <location>
        <begin position="50"/>
        <end position="72"/>
    </location>
</feature>
<evidence type="ECO:0000256" key="4">
    <source>
        <dbReference type="ARBA" id="ARBA00023136"/>
    </source>
</evidence>
<name>A0ABV2TYK5_9FLAO</name>